<dbReference type="PANTHER" id="PTHR45586:SF1">
    <property type="entry name" value="LIPOPOLYSACCHARIDE ASSEMBLY PROTEIN B"/>
    <property type="match status" value="1"/>
</dbReference>
<feature type="repeat" description="TPR" evidence="3">
    <location>
        <begin position="302"/>
        <end position="335"/>
    </location>
</feature>
<feature type="repeat" description="TPR" evidence="3">
    <location>
        <begin position="228"/>
        <end position="261"/>
    </location>
</feature>
<dbReference type="InterPro" id="IPR019734">
    <property type="entry name" value="TPR_rpt"/>
</dbReference>
<dbReference type="InterPro" id="IPR011990">
    <property type="entry name" value="TPR-like_helical_dom_sf"/>
</dbReference>
<dbReference type="PANTHER" id="PTHR45586">
    <property type="entry name" value="TPR REPEAT-CONTAINING PROTEIN PA4667"/>
    <property type="match status" value="1"/>
</dbReference>
<dbReference type="InterPro" id="IPR051012">
    <property type="entry name" value="CellSynth/LPSAsmb/PSIAsmb"/>
</dbReference>
<dbReference type="InterPro" id="IPR013105">
    <property type="entry name" value="TPR_2"/>
</dbReference>
<reference evidence="4 5" key="1">
    <citation type="submission" date="2016-10" db="EMBL/GenBank/DDBJ databases">
        <authorList>
            <person name="de Groot N.N."/>
        </authorList>
    </citation>
    <scope>NUCLEOTIDE SEQUENCE [LARGE SCALE GENOMIC DNA]</scope>
    <source>
        <strain evidence="4 5">DSM 18346</strain>
    </source>
</reference>
<evidence type="ECO:0000256" key="2">
    <source>
        <dbReference type="ARBA" id="ARBA00022803"/>
    </source>
</evidence>
<evidence type="ECO:0000256" key="3">
    <source>
        <dbReference type="PROSITE-ProRule" id="PRU00339"/>
    </source>
</evidence>
<dbReference type="Pfam" id="PF14559">
    <property type="entry name" value="TPR_19"/>
    <property type="match status" value="1"/>
</dbReference>
<dbReference type="AlphaFoldDB" id="A0A1G9BC10"/>
<accession>A0A1G9BC10</accession>
<feature type="repeat" description="TPR" evidence="3">
    <location>
        <begin position="262"/>
        <end position="295"/>
    </location>
</feature>
<protein>
    <submittedName>
        <fullName evidence="4">Tetratricopeptide repeat-containing protein</fullName>
    </submittedName>
</protein>
<dbReference type="STRING" id="393762.SAMN05660472_01131"/>
<dbReference type="SUPFAM" id="SSF48452">
    <property type="entry name" value="TPR-like"/>
    <property type="match status" value="1"/>
</dbReference>
<name>A0A1G9BC10_9FIRM</name>
<evidence type="ECO:0000313" key="5">
    <source>
        <dbReference type="Proteomes" id="UP000198718"/>
    </source>
</evidence>
<keyword evidence="5" id="KW-1185">Reference proteome</keyword>
<dbReference type="SMART" id="SM00028">
    <property type="entry name" value="TPR"/>
    <property type="match status" value="6"/>
</dbReference>
<evidence type="ECO:0000256" key="1">
    <source>
        <dbReference type="ARBA" id="ARBA00022737"/>
    </source>
</evidence>
<dbReference type="EMBL" id="FNFP01000002">
    <property type="protein sequence ID" value="SDK36989.1"/>
    <property type="molecule type" value="Genomic_DNA"/>
</dbReference>
<proteinExistence type="predicted"/>
<evidence type="ECO:0000313" key="4">
    <source>
        <dbReference type="EMBL" id="SDK36989.1"/>
    </source>
</evidence>
<organism evidence="4 5">
    <name type="scientific">Natronincola ferrireducens</name>
    <dbReference type="NCBI Taxonomy" id="393762"/>
    <lineage>
        <taxon>Bacteria</taxon>
        <taxon>Bacillati</taxon>
        <taxon>Bacillota</taxon>
        <taxon>Clostridia</taxon>
        <taxon>Peptostreptococcales</taxon>
        <taxon>Natronincolaceae</taxon>
        <taxon>Natronincola</taxon>
    </lineage>
</organism>
<gene>
    <name evidence="4" type="ORF">SAMN05660472_01131</name>
</gene>
<dbReference type="OrthoDB" id="1947696at2"/>
<dbReference type="RefSeq" id="WP_090551692.1">
    <property type="nucleotide sequence ID" value="NZ_FNFP01000002.1"/>
</dbReference>
<keyword evidence="2 3" id="KW-0802">TPR repeat</keyword>
<dbReference type="Gene3D" id="1.25.40.10">
    <property type="entry name" value="Tetratricopeptide repeat domain"/>
    <property type="match status" value="1"/>
</dbReference>
<dbReference type="PROSITE" id="PS50005">
    <property type="entry name" value="TPR"/>
    <property type="match status" value="3"/>
</dbReference>
<dbReference type="Pfam" id="PF07719">
    <property type="entry name" value="TPR_2"/>
    <property type="match status" value="1"/>
</dbReference>
<sequence>MILNIFFSNRIEREQFIKQQFNIEKITEENEISNYRETMAIKKIKFKNRHKNIPGFWLELQFHNNIKGKSLYNDVLNHMEDKAISDNVFYPKINMSLKVLEAKWIDKYNFVNKENHGEIWTLFFQELKSHLKYDRLDIVYKGLLLFLKYNPFFLKKYKRYYMLEDLAYLYEAKGNVGKAIKSLKMQAALQPNSVEPYLNMSSFYIINGMEEEAFYTCKEALKKNPENQYLISNLIISLINIGSYDYAIEFLQKALDKHPDNSYYWKLMGDILYETENNKSAIDCYHRALKIEKSSMIEEFKLDIYTGIADCYYDEENYPEAANYYRKALICNPKEPYLLLSLGQIYFFRLKEIKIAYKYTKLLVDSMPDNGYGQYQLGLIYSQIGNVEKAIWHLYKARSIIPYYRPIQDAINMLKKTNKKLQVY</sequence>
<dbReference type="Proteomes" id="UP000198718">
    <property type="component" value="Unassembled WGS sequence"/>
</dbReference>
<keyword evidence="1" id="KW-0677">Repeat</keyword>